<proteinExistence type="predicted"/>
<dbReference type="InterPro" id="IPR052930">
    <property type="entry name" value="TA_antitoxin_MntA"/>
</dbReference>
<sequence length="113" mass="12670">MPNDPGPTQFGLPEKTITLIRTVFSRHPQVEQVILYGSRAKGTYKKGSDIDLTIKGDGVTLSELFQIENELDDLLLPYKIDLSLMHKLGDPSLIEHVERVGRILYSAGTEYLL</sequence>
<dbReference type="PANTHER" id="PTHR43852:SF2">
    <property type="entry name" value="PROTEIN ADENYLYLTRANSFERASE MNTA"/>
    <property type="match status" value="1"/>
</dbReference>
<keyword evidence="3" id="KW-1185">Reference proteome</keyword>
<dbReference type="Proteomes" id="UP000636888">
    <property type="component" value="Unassembled WGS sequence"/>
</dbReference>
<evidence type="ECO:0000313" key="3">
    <source>
        <dbReference type="Proteomes" id="UP000636888"/>
    </source>
</evidence>
<dbReference type="EMBL" id="JAEMHM010000002">
    <property type="protein sequence ID" value="MBJ6723497.1"/>
    <property type="molecule type" value="Genomic_DNA"/>
</dbReference>
<protein>
    <submittedName>
        <fullName evidence="2">Nucleotidyltransferase domain-containing protein</fullName>
    </submittedName>
</protein>
<reference evidence="2" key="1">
    <citation type="submission" date="2020-12" db="EMBL/GenBank/DDBJ databases">
        <title>Geomonas sp. Red875, isolated from river sediment.</title>
        <authorList>
            <person name="Xu Z."/>
            <person name="Zhang Z."/>
            <person name="Masuda Y."/>
            <person name="Itoh H."/>
            <person name="Senoo K."/>
        </authorList>
    </citation>
    <scope>NUCLEOTIDE SEQUENCE</scope>
    <source>
        <strain evidence="2">Red875</strain>
    </source>
</reference>
<name>A0A8J7IVZ9_9BACT</name>
<gene>
    <name evidence="2" type="ORF">JFN93_02135</name>
</gene>
<dbReference type="InterPro" id="IPR043519">
    <property type="entry name" value="NT_sf"/>
</dbReference>
<comment type="caution">
    <text evidence="2">The sequence shown here is derived from an EMBL/GenBank/DDBJ whole genome shotgun (WGS) entry which is preliminary data.</text>
</comment>
<evidence type="ECO:0000259" key="1">
    <source>
        <dbReference type="Pfam" id="PF18765"/>
    </source>
</evidence>
<evidence type="ECO:0000313" key="2">
    <source>
        <dbReference type="EMBL" id="MBJ6723497.1"/>
    </source>
</evidence>
<dbReference type="InterPro" id="IPR041633">
    <property type="entry name" value="Polbeta"/>
</dbReference>
<dbReference type="RefSeq" id="WP_199382345.1">
    <property type="nucleotide sequence ID" value="NZ_JAEMHM010000002.1"/>
</dbReference>
<dbReference type="Pfam" id="PF18765">
    <property type="entry name" value="Polbeta"/>
    <property type="match status" value="1"/>
</dbReference>
<dbReference type="AlphaFoldDB" id="A0A8J7IVZ9"/>
<organism evidence="2 3">
    <name type="scientific">Geomesophilobacter sediminis</name>
    <dbReference type="NCBI Taxonomy" id="2798584"/>
    <lineage>
        <taxon>Bacteria</taxon>
        <taxon>Pseudomonadati</taxon>
        <taxon>Thermodesulfobacteriota</taxon>
        <taxon>Desulfuromonadia</taxon>
        <taxon>Geobacterales</taxon>
        <taxon>Geobacteraceae</taxon>
        <taxon>Geomesophilobacter</taxon>
    </lineage>
</organism>
<accession>A0A8J7IVZ9</accession>
<dbReference type="SUPFAM" id="SSF81301">
    <property type="entry name" value="Nucleotidyltransferase"/>
    <property type="match status" value="1"/>
</dbReference>
<feature type="domain" description="Polymerase beta nucleotidyltransferase" evidence="1">
    <location>
        <begin position="20"/>
        <end position="107"/>
    </location>
</feature>
<dbReference type="PANTHER" id="PTHR43852">
    <property type="entry name" value="NUCLEOTIDYLTRANSFERASE"/>
    <property type="match status" value="1"/>
</dbReference>
<dbReference type="Gene3D" id="3.30.460.10">
    <property type="entry name" value="Beta Polymerase, domain 2"/>
    <property type="match status" value="1"/>
</dbReference>
<dbReference type="CDD" id="cd05403">
    <property type="entry name" value="NT_KNTase_like"/>
    <property type="match status" value="1"/>
</dbReference>